<accession>A0A380CE58</accession>
<evidence type="ECO:0000256" key="1">
    <source>
        <dbReference type="ARBA" id="ARBA00093462"/>
    </source>
</evidence>
<evidence type="ECO:0000259" key="4">
    <source>
        <dbReference type="Pfam" id="PF25888"/>
    </source>
</evidence>
<evidence type="ECO:0000313" key="5">
    <source>
        <dbReference type="EMBL" id="GEQ00173.1"/>
    </source>
</evidence>
<organism evidence="6 7">
    <name type="scientific">Staphylococcus arlettae</name>
    <dbReference type="NCBI Taxonomy" id="29378"/>
    <lineage>
        <taxon>Bacteria</taxon>
        <taxon>Bacillati</taxon>
        <taxon>Bacillota</taxon>
        <taxon>Bacilli</taxon>
        <taxon>Bacillales</taxon>
        <taxon>Staphylococcaceae</taxon>
        <taxon>Staphylococcus</taxon>
    </lineage>
</organism>
<feature type="domain" description="DnaB/C C-terminal" evidence="3">
    <location>
        <begin position="323"/>
        <end position="381"/>
    </location>
</feature>
<dbReference type="EMBL" id="UGZE01000001">
    <property type="protein sequence ID" value="SUJ18033.1"/>
    <property type="molecule type" value="Genomic_DNA"/>
</dbReference>
<reference evidence="5 8" key="2">
    <citation type="submission" date="2019-07" db="EMBL/GenBank/DDBJ databases">
        <title>Whole genome shotgun sequence of Staphylococcus arlettae NBRC 109765.</title>
        <authorList>
            <person name="Hosoyama A."/>
            <person name="Uohara A."/>
            <person name="Ohji S."/>
            <person name="Ichikawa N."/>
        </authorList>
    </citation>
    <scope>NUCLEOTIDE SEQUENCE [LARGE SCALE GENOMIC DNA]</scope>
    <source>
        <strain evidence="5 8">NBRC 109765</strain>
    </source>
</reference>
<dbReference type="OrthoDB" id="2082007at2"/>
<keyword evidence="5" id="KW-0067">ATP-binding</keyword>
<dbReference type="GO" id="GO:0004386">
    <property type="term" value="F:helicase activity"/>
    <property type="evidence" value="ECO:0007669"/>
    <property type="project" value="UniProtKB-KW"/>
</dbReference>
<dbReference type="Proteomes" id="UP000321598">
    <property type="component" value="Unassembled WGS sequence"/>
</dbReference>
<dbReference type="STRING" id="1212545.SARL_07663"/>
<protein>
    <submittedName>
        <fullName evidence="6">Chromosome replication initiation membrane attachment protein</fullName>
    </submittedName>
    <submittedName>
        <fullName evidence="5">Helicase DnaB</fullName>
    </submittedName>
</protein>
<dbReference type="AlphaFoldDB" id="A0A380CE58"/>
<feature type="compositionally biased region" description="Basic and acidic residues" evidence="2">
    <location>
        <begin position="452"/>
        <end position="462"/>
    </location>
</feature>
<feature type="region of interest" description="Disordered" evidence="2">
    <location>
        <begin position="387"/>
        <end position="462"/>
    </location>
</feature>
<feature type="domain" description="Replicative helicase loading/DNA remodeling protein DnaB N-terminal winged helix" evidence="4">
    <location>
        <begin position="11"/>
        <end position="233"/>
    </location>
</feature>
<evidence type="ECO:0000256" key="2">
    <source>
        <dbReference type="SAM" id="MobiDB-lite"/>
    </source>
</evidence>
<evidence type="ECO:0000259" key="3">
    <source>
        <dbReference type="Pfam" id="PF07261"/>
    </source>
</evidence>
<dbReference type="Pfam" id="PF07261">
    <property type="entry name" value="DnaB_2"/>
    <property type="match status" value="1"/>
</dbReference>
<keyword evidence="5" id="KW-0347">Helicase</keyword>
<dbReference type="Pfam" id="PF25888">
    <property type="entry name" value="WHD_DnaB"/>
    <property type="match status" value="1"/>
</dbReference>
<keyword evidence="8" id="KW-1185">Reference proteome</keyword>
<dbReference type="Proteomes" id="UP000254956">
    <property type="component" value="Unassembled WGS sequence"/>
</dbReference>
<sequence>MGLQSAKFGLRPQDDFQVKRDFQLTNHNLAILNRLFTPLVGSSAIGLLHYLNQFVESTSNQVNTHYIIMSELKINLKEFRQQMDILEGIGLVKSFVKHEDNTSSFVYKLVQPPTARQFFSDPMLSIFLYNEVNKQRYHQLKSDFETSTAIDLTEFQEITRKYTDVFKLPKGNLVEDVSQMPQESTYKGLDLSAVNFDFETLYDLLQTHFISEEIITQEAKHLIIQLATLYGLTPEAMKRIILKSITSAQQLSFEDIRKYARTYYLMEHEQHLPSLQQKDQITAPKPSAEQNDDDKNWLQQLENTSPIEMLASWSSSEPTTQQKVMVEELVEREKMSFGVINILLQFVMLKEDMKLPKAYILEIASNWKKLGISTAEQAYQHALKVNQPKPETRVASSQSRYKKHQLASKEMTPKWLLEREQQASTESDDNNKKVDNDNNEEEDQERAAFLQHLKERWGEDDE</sequence>
<gene>
    <name evidence="6" type="primary">dnaB</name>
    <name evidence="6" type="ORF">NCTC12413_01239</name>
    <name evidence="5" type="ORF">SAR03_12100</name>
</gene>
<dbReference type="InterPro" id="IPR058660">
    <property type="entry name" value="WHD_DnaB"/>
</dbReference>
<evidence type="ECO:0000313" key="8">
    <source>
        <dbReference type="Proteomes" id="UP000321598"/>
    </source>
</evidence>
<dbReference type="InterPro" id="IPR006343">
    <property type="entry name" value="DnaB/C_C"/>
</dbReference>
<name>A0A380CE58_9STAP</name>
<proteinExistence type="inferred from homology"/>
<evidence type="ECO:0000313" key="7">
    <source>
        <dbReference type="Proteomes" id="UP000254956"/>
    </source>
</evidence>
<evidence type="ECO:0000313" key="6">
    <source>
        <dbReference type="EMBL" id="SUJ18033.1"/>
    </source>
</evidence>
<comment type="similarity">
    <text evidence="1">Belongs to the DnaB/DnaD family.</text>
</comment>
<dbReference type="EMBL" id="BKAV01000008">
    <property type="protein sequence ID" value="GEQ00173.1"/>
    <property type="molecule type" value="Genomic_DNA"/>
</dbReference>
<keyword evidence="5" id="KW-0547">Nucleotide-binding</keyword>
<dbReference type="RefSeq" id="WP_103387824.1">
    <property type="nucleotide sequence ID" value="NZ_BKAV01000008.1"/>
</dbReference>
<reference evidence="6 7" key="1">
    <citation type="submission" date="2018-06" db="EMBL/GenBank/DDBJ databases">
        <authorList>
            <consortium name="Pathogen Informatics"/>
            <person name="Doyle S."/>
        </authorList>
    </citation>
    <scope>NUCLEOTIDE SEQUENCE [LARGE SCALE GENOMIC DNA]</scope>
    <source>
        <strain evidence="6 7">NCTC12413</strain>
    </source>
</reference>
<keyword evidence="5" id="KW-0378">Hydrolase</keyword>